<reference evidence="14 15" key="1">
    <citation type="submission" date="2019-10" db="EMBL/GenBank/DDBJ databases">
        <authorList>
            <person name="Dong K."/>
        </authorList>
    </citation>
    <scope>NUCLEOTIDE SEQUENCE [LARGE SCALE GENOMIC DNA]</scope>
    <source>
        <strain evidence="14 15">DSM 28960</strain>
    </source>
</reference>
<comment type="catalytic activity">
    <reaction evidence="7">
        <text>L-threonyl-[protein] + ATP = O-phospho-L-threonyl-[protein] + ADP + H(+)</text>
        <dbReference type="Rhea" id="RHEA:46608"/>
        <dbReference type="Rhea" id="RHEA-COMP:11060"/>
        <dbReference type="Rhea" id="RHEA-COMP:11605"/>
        <dbReference type="ChEBI" id="CHEBI:15378"/>
        <dbReference type="ChEBI" id="CHEBI:30013"/>
        <dbReference type="ChEBI" id="CHEBI:30616"/>
        <dbReference type="ChEBI" id="CHEBI:61977"/>
        <dbReference type="ChEBI" id="CHEBI:456216"/>
        <dbReference type="EC" id="2.7.11.1"/>
    </reaction>
</comment>
<dbReference type="GO" id="GO:0004674">
    <property type="term" value="F:protein serine/threonine kinase activity"/>
    <property type="evidence" value="ECO:0007669"/>
    <property type="project" value="UniProtKB-KW"/>
</dbReference>
<dbReference type="EC" id="2.7.11.1" evidence="1"/>
<feature type="domain" description="PASTA" evidence="13">
    <location>
        <begin position="444"/>
        <end position="516"/>
    </location>
</feature>
<dbReference type="NCBIfam" id="NF033483">
    <property type="entry name" value="PknB_PASTA_kin"/>
    <property type="match status" value="1"/>
</dbReference>
<keyword evidence="4 9" id="KW-0547">Nucleotide-binding</keyword>
<dbReference type="PANTHER" id="PTHR43289:SF34">
    <property type="entry name" value="SERINE_THREONINE-PROTEIN KINASE YBDM-RELATED"/>
    <property type="match status" value="1"/>
</dbReference>
<dbReference type="EMBL" id="WITJ01000012">
    <property type="protein sequence ID" value="MQW40068.1"/>
    <property type="molecule type" value="Genomic_DNA"/>
</dbReference>
<dbReference type="Gene3D" id="1.10.510.10">
    <property type="entry name" value="Transferase(Phosphotransferase) domain 1"/>
    <property type="match status" value="1"/>
</dbReference>
<comment type="catalytic activity">
    <reaction evidence="8">
        <text>L-seryl-[protein] + ATP = O-phospho-L-seryl-[protein] + ADP + H(+)</text>
        <dbReference type="Rhea" id="RHEA:17989"/>
        <dbReference type="Rhea" id="RHEA-COMP:9863"/>
        <dbReference type="Rhea" id="RHEA-COMP:11604"/>
        <dbReference type="ChEBI" id="CHEBI:15378"/>
        <dbReference type="ChEBI" id="CHEBI:29999"/>
        <dbReference type="ChEBI" id="CHEBI:30616"/>
        <dbReference type="ChEBI" id="CHEBI:83421"/>
        <dbReference type="ChEBI" id="CHEBI:456216"/>
        <dbReference type="EC" id="2.7.11.1"/>
    </reaction>
</comment>
<dbReference type="PANTHER" id="PTHR43289">
    <property type="entry name" value="MITOGEN-ACTIVATED PROTEIN KINASE KINASE KINASE 20-RELATED"/>
    <property type="match status" value="1"/>
</dbReference>
<evidence type="ECO:0000313" key="15">
    <source>
        <dbReference type="Proteomes" id="UP000439550"/>
    </source>
</evidence>
<evidence type="ECO:0000256" key="10">
    <source>
        <dbReference type="SAM" id="MobiDB-lite"/>
    </source>
</evidence>
<dbReference type="CDD" id="cd14014">
    <property type="entry name" value="STKc_PknB_like"/>
    <property type="match status" value="1"/>
</dbReference>
<dbReference type="FunFam" id="3.30.200.20:FF:000035">
    <property type="entry name" value="Serine/threonine protein kinase Stk1"/>
    <property type="match status" value="1"/>
</dbReference>
<organism evidence="14 15">
    <name type="scientific">Lactococcus hircilactis</name>
    <dbReference type="NCBI Taxonomy" id="1494462"/>
    <lineage>
        <taxon>Bacteria</taxon>
        <taxon>Bacillati</taxon>
        <taxon>Bacillota</taxon>
        <taxon>Bacilli</taxon>
        <taxon>Lactobacillales</taxon>
        <taxon>Streptococcaceae</taxon>
        <taxon>Lactococcus</taxon>
    </lineage>
</organism>
<dbReference type="CDD" id="cd06577">
    <property type="entry name" value="PASTA_pknB"/>
    <property type="match status" value="2"/>
</dbReference>
<keyword evidence="2" id="KW-0723">Serine/threonine-protein kinase</keyword>
<dbReference type="SUPFAM" id="SSF56112">
    <property type="entry name" value="Protein kinase-like (PK-like)"/>
    <property type="match status" value="1"/>
</dbReference>
<evidence type="ECO:0000256" key="8">
    <source>
        <dbReference type="ARBA" id="ARBA00048679"/>
    </source>
</evidence>
<dbReference type="Pfam" id="PF00069">
    <property type="entry name" value="Pkinase"/>
    <property type="match status" value="1"/>
</dbReference>
<dbReference type="PROSITE" id="PS50011">
    <property type="entry name" value="PROTEIN_KINASE_DOM"/>
    <property type="match status" value="1"/>
</dbReference>
<feature type="compositionally biased region" description="Low complexity" evidence="10">
    <location>
        <begin position="587"/>
        <end position="613"/>
    </location>
</feature>
<keyword evidence="3" id="KW-0808">Transferase</keyword>
<dbReference type="SMART" id="SM00220">
    <property type="entry name" value="S_TKc"/>
    <property type="match status" value="1"/>
</dbReference>
<evidence type="ECO:0000256" key="9">
    <source>
        <dbReference type="PROSITE-ProRule" id="PRU10141"/>
    </source>
</evidence>
<keyword evidence="15" id="KW-1185">Reference proteome</keyword>
<evidence type="ECO:0000256" key="11">
    <source>
        <dbReference type="SAM" id="Phobius"/>
    </source>
</evidence>
<dbReference type="PROSITE" id="PS00107">
    <property type="entry name" value="PROTEIN_KINASE_ATP"/>
    <property type="match status" value="1"/>
</dbReference>
<evidence type="ECO:0000256" key="7">
    <source>
        <dbReference type="ARBA" id="ARBA00047899"/>
    </source>
</evidence>
<dbReference type="InterPro" id="IPR008271">
    <property type="entry name" value="Ser/Thr_kinase_AS"/>
</dbReference>
<proteinExistence type="predicted"/>
<dbReference type="AlphaFoldDB" id="A0A7X1Z971"/>
<protein>
    <recommendedName>
        <fullName evidence="1">non-specific serine/threonine protein kinase</fullName>
        <ecNumber evidence="1">2.7.11.1</ecNumber>
    </recommendedName>
</protein>
<evidence type="ECO:0000256" key="1">
    <source>
        <dbReference type="ARBA" id="ARBA00012513"/>
    </source>
</evidence>
<name>A0A7X1Z971_9LACT</name>
<dbReference type="FunFam" id="1.10.510.10:FF:000021">
    <property type="entry name" value="Serine/threonine protein kinase"/>
    <property type="match status" value="1"/>
</dbReference>
<feature type="region of interest" description="Disordered" evidence="10">
    <location>
        <begin position="321"/>
        <end position="346"/>
    </location>
</feature>
<feature type="region of interest" description="Disordered" evidence="10">
    <location>
        <begin position="583"/>
        <end position="637"/>
    </location>
</feature>
<dbReference type="Proteomes" id="UP000439550">
    <property type="component" value="Unassembled WGS sequence"/>
</dbReference>
<feature type="domain" description="PASTA" evidence="13">
    <location>
        <begin position="375"/>
        <end position="442"/>
    </location>
</feature>
<evidence type="ECO:0000313" key="14">
    <source>
        <dbReference type="EMBL" id="MQW40068.1"/>
    </source>
</evidence>
<keyword evidence="11" id="KW-0472">Membrane</keyword>
<dbReference type="Gene3D" id="3.30.200.20">
    <property type="entry name" value="Phosphorylase Kinase, domain 1"/>
    <property type="match status" value="1"/>
</dbReference>
<evidence type="ECO:0000259" key="13">
    <source>
        <dbReference type="PROSITE" id="PS51178"/>
    </source>
</evidence>
<evidence type="ECO:0000259" key="12">
    <source>
        <dbReference type="PROSITE" id="PS50011"/>
    </source>
</evidence>
<keyword evidence="6 9" id="KW-0067">ATP-binding</keyword>
<dbReference type="InterPro" id="IPR005543">
    <property type="entry name" value="PASTA_dom"/>
</dbReference>
<evidence type="ECO:0000256" key="3">
    <source>
        <dbReference type="ARBA" id="ARBA00022679"/>
    </source>
</evidence>
<dbReference type="InterPro" id="IPR017441">
    <property type="entry name" value="Protein_kinase_ATP_BS"/>
</dbReference>
<accession>A0A7X1Z971</accession>
<dbReference type="PROSITE" id="PS00108">
    <property type="entry name" value="PROTEIN_KINASE_ST"/>
    <property type="match status" value="1"/>
</dbReference>
<keyword evidence="5 14" id="KW-0418">Kinase</keyword>
<evidence type="ECO:0000256" key="6">
    <source>
        <dbReference type="ARBA" id="ARBA00022840"/>
    </source>
</evidence>
<dbReference type="InterPro" id="IPR000719">
    <property type="entry name" value="Prot_kinase_dom"/>
</dbReference>
<dbReference type="PROSITE" id="PS51178">
    <property type="entry name" value="PASTA"/>
    <property type="match status" value="2"/>
</dbReference>
<evidence type="ECO:0000256" key="2">
    <source>
        <dbReference type="ARBA" id="ARBA00022527"/>
    </source>
</evidence>
<gene>
    <name evidence="14" type="primary">pknB</name>
    <name evidence="14" type="ORF">GHI93_09030</name>
</gene>
<sequence length="637" mass="68816">MIQIGKIFADRYKIIREIGRGGMANVYQGEDTFLDNRMVAIKVLRSNFENDDIAIARFQREAFAMAELSHPNIVGISDVGEYENQQYIVMEFIDGMTLKQYINGHAPLSNDEAISITTEILAAMEMAHSHGIIHRDLKPQNVMVSKSGAVKVTDFGIAKALSETSLTQTNTMFGSVHYLSPEQARGANATVQSDIYAIGIILFELLTGKIPFDGDSAVAIALKHFQENIPSIINLNHDVPQALENVVIHATAKDTRDRYANVSEMMSDLATSTSLDRRGEAKLIFKKDNSATKMMPSNLINPYDTKPLIDSKAEKIGLRHTEPSKDAPKAPVENAEHTENEMKTPKKKSRKGLIALIILFLLLISGGAYAWFAMTPQNTTVPNVANLSQSAATTQLEHAQLKVGKIIKQPSSDVDSGKVIKTSPTSGTQVRKDSTVDLYVSKGDENVITMSNYVGKDIDTVMSELLTKYGITSEMVTQTAVSSDTYKEGTIIKQTPAKGDKFDLSGSDKIVFEVSKGREATIPPYSGLDAVSYKAKLENLGFTNVTLNPVNTPGSSSGWVAGLSVTVGDSYSLDTQIVINVTQATESSSTTSKSSVTSSSSSSSTSSTSSSENPTPPTPPSDSGEKHSTTESSSATH</sequence>
<comment type="caution">
    <text evidence="14">The sequence shown here is derived from an EMBL/GenBank/DDBJ whole genome shotgun (WGS) entry which is preliminary data.</text>
</comment>
<dbReference type="Gene3D" id="3.30.10.20">
    <property type="match status" value="2"/>
</dbReference>
<feature type="binding site" evidence="9">
    <location>
        <position position="42"/>
    </location>
    <ligand>
        <name>ATP</name>
        <dbReference type="ChEBI" id="CHEBI:30616"/>
    </ligand>
</feature>
<evidence type="ECO:0000256" key="4">
    <source>
        <dbReference type="ARBA" id="ARBA00022741"/>
    </source>
</evidence>
<feature type="compositionally biased region" description="Basic and acidic residues" evidence="10">
    <location>
        <begin position="321"/>
        <end position="344"/>
    </location>
</feature>
<feature type="domain" description="Protein kinase" evidence="12">
    <location>
        <begin position="12"/>
        <end position="270"/>
    </location>
</feature>
<dbReference type="RefSeq" id="WP_153496732.1">
    <property type="nucleotide sequence ID" value="NZ_CBCRWP010000009.1"/>
</dbReference>
<evidence type="ECO:0000256" key="5">
    <source>
        <dbReference type="ARBA" id="ARBA00022777"/>
    </source>
</evidence>
<dbReference type="InterPro" id="IPR011009">
    <property type="entry name" value="Kinase-like_dom_sf"/>
</dbReference>
<dbReference type="GO" id="GO:0005524">
    <property type="term" value="F:ATP binding"/>
    <property type="evidence" value="ECO:0007669"/>
    <property type="project" value="UniProtKB-UniRule"/>
</dbReference>
<dbReference type="SMART" id="SM00740">
    <property type="entry name" value="PASTA"/>
    <property type="match status" value="3"/>
</dbReference>
<keyword evidence="11" id="KW-1133">Transmembrane helix</keyword>
<keyword evidence="11" id="KW-0812">Transmembrane</keyword>
<dbReference type="OrthoDB" id="9788659at2"/>
<feature type="transmembrane region" description="Helical" evidence="11">
    <location>
        <begin position="352"/>
        <end position="372"/>
    </location>
</feature>
<dbReference type="Pfam" id="PF03793">
    <property type="entry name" value="PASTA"/>
    <property type="match status" value="2"/>
</dbReference>